<evidence type="ECO:0000313" key="2">
    <source>
        <dbReference type="EMBL" id="MCT7976550.1"/>
    </source>
</evidence>
<dbReference type="EMBL" id="JAMXFA010000002">
    <property type="protein sequence ID" value="MCT7976550.1"/>
    <property type="molecule type" value="Genomic_DNA"/>
</dbReference>
<protein>
    <submittedName>
        <fullName evidence="2">Uncharacterized protein</fullName>
    </submittedName>
</protein>
<evidence type="ECO:0000256" key="1">
    <source>
        <dbReference type="SAM" id="Phobius"/>
    </source>
</evidence>
<dbReference type="Pfam" id="PF25937">
    <property type="entry name" value="DUF7980"/>
    <property type="match status" value="1"/>
</dbReference>
<keyword evidence="1" id="KW-0812">Transmembrane</keyword>
<dbReference type="Proteomes" id="UP001525961">
    <property type="component" value="Unassembled WGS sequence"/>
</dbReference>
<evidence type="ECO:0000313" key="3">
    <source>
        <dbReference type="Proteomes" id="UP001525961"/>
    </source>
</evidence>
<feature type="transmembrane region" description="Helical" evidence="1">
    <location>
        <begin position="14"/>
        <end position="32"/>
    </location>
</feature>
<gene>
    <name evidence="2" type="ORF">NG792_02275</name>
</gene>
<organism evidence="2 3">
    <name type="scientific">Laspinema olomoucense D3b</name>
    <dbReference type="NCBI Taxonomy" id="2953688"/>
    <lineage>
        <taxon>Bacteria</taxon>
        <taxon>Bacillati</taxon>
        <taxon>Cyanobacteriota</taxon>
        <taxon>Cyanophyceae</taxon>
        <taxon>Oscillatoriophycideae</taxon>
        <taxon>Oscillatoriales</taxon>
        <taxon>Laspinemataceae</taxon>
        <taxon>Laspinema</taxon>
        <taxon>Laspinema olomoucense</taxon>
    </lineage>
</organism>
<comment type="caution">
    <text evidence="2">The sequence shown here is derived from an EMBL/GenBank/DDBJ whole genome shotgun (WGS) entry which is preliminary data.</text>
</comment>
<proteinExistence type="predicted"/>
<feature type="transmembrane region" description="Helical" evidence="1">
    <location>
        <begin position="76"/>
        <end position="98"/>
    </location>
</feature>
<accession>A0ABT2N595</accession>
<keyword evidence="1" id="KW-1133">Transmembrane helix</keyword>
<sequence length="115" mass="12736">MGYLLSPVCWWNDLVFNLPVAYGFGYFCSLVWPDYLMAGTIVGYWLSNIIGILMMQFGVVDILPKGSEKRNFKKDLITGLIFSTAYTVVIIALVQLNILDTPILAALQGEVAANP</sequence>
<dbReference type="InterPro" id="IPR058286">
    <property type="entry name" value="DUF7980"/>
</dbReference>
<keyword evidence="3" id="KW-1185">Reference proteome</keyword>
<reference evidence="2 3" key="1">
    <citation type="journal article" date="2022" name="Front. Microbiol.">
        <title>High genomic differentiation and limited gene flow indicate recent cryptic speciation within the genus Laspinema (cyanobacteria).</title>
        <authorList>
            <person name="Stanojkovic A."/>
            <person name="Skoupy S."/>
            <person name="Skaloud P."/>
            <person name="Dvorak P."/>
        </authorList>
    </citation>
    <scope>NUCLEOTIDE SEQUENCE [LARGE SCALE GENOMIC DNA]</scope>
    <source>
        <strain evidence="2 3">D3b</strain>
    </source>
</reference>
<feature type="transmembrane region" description="Helical" evidence="1">
    <location>
        <begin position="44"/>
        <end position="64"/>
    </location>
</feature>
<dbReference type="RefSeq" id="WP_261234363.1">
    <property type="nucleotide sequence ID" value="NZ_JAMXFA010000002.1"/>
</dbReference>
<keyword evidence="1" id="KW-0472">Membrane</keyword>
<name>A0ABT2N595_9CYAN</name>